<comment type="caution">
    <text evidence="1">The sequence shown here is derived from an EMBL/GenBank/DDBJ whole genome shotgun (WGS) entry which is preliminary data.</text>
</comment>
<sequence>MSHIRLKQLRKPKKVVYEEDEETGSMSSDYLNEENEILEVDQQTQTLRKLVQKSRKNLKIIPSKITTQDKVGQKLHV</sequence>
<evidence type="ECO:0000313" key="1">
    <source>
        <dbReference type="EMBL" id="CAG8483470.1"/>
    </source>
</evidence>
<reference evidence="1" key="1">
    <citation type="submission" date="2021-06" db="EMBL/GenBank/DDBJ databases">
        <authorList>
            <person name="Kallberg Y."/>
            <person name="Tangrot J."/>
            <person name="Rosling A."/>
        </authorList>
    </citation>
    <scope>NUCLEOTIDE SEQUENCE</scope>
    <source>
        <strain evidence="1">28 12/20/2015</strain>
    </source>
</reference>
<name>A0ACA9KN81_9GLOM</name>
<evidence type="ECO:0000313" key="2">
    <source>
        <dbReference type="Proteomes" id="UP000789366"/>
    </source>
</evidence>
<gene>
    <name evidence="1" type="ORF">SPELUC_LOCUS2229</name>
</gene>
<accession>A0ACA9KN81</accession>
<keyword evidence="2" id="KW-1185">Reference proteome</keyword>
<dbReference type="EMBL" id="CAJVPW010001417">
    <property type="protein sequence ID" value="CAG8483470.1"/>
    <property type="molecule type" value="Genomic_DNA"/>
</dbReference>
<protein>
    <submittedName>
        <fullName evidence="1">8048_t:CDS:1</fullName>
    </submittedName>
</protein>
<dbReference type="Proteomes" id="UP000789366">
    <property type="component" value="Unassembled WGS sequence"/>
</dbReference>
<proteinExistence type="predicted"/>
<organism evidence="1 2">
    <name type="scientific">Cetraspora pellucida</name>
    <dbReference type="NCBI Taxonomy" id="1433469"/>
    <lineage>
        <taxon>Eukaryota</taxon>
        <taxon>Fungi</taxon>
        <taxon>Fungi incertae sedis</taxon>
        <taxon>Mucoromycota</taxon>
        <taxon>Glomeromycotina</taxon>
        <taxon>Glomeromycetes</taxon>
        <taxon>Diversisporales</taxon>
        <taxon>Gigasporaceae</taxon>
        <taxon>Cetraspora</taxon>
    </lineage>
</organism>